<dbReference type="KEGG" id="kak:Kalk_00115"/>
<evidence type="ECO:0000313" key="2">
    <source>
        <dbReference type="EMBL" id="AUM10939.1"/>
    </source>
</evidence>
<evidence type="ECO:0000313" key="3">
    <source>
        <dbReference type="Proteomes" id="UP000235116"/>
    </source>
</evidence>
<dbReference type="AlphaFoldDB" id="A0A2K9LF02"/>
<keyword evidence="1" id="KW-0812">Transmembrane</keyword>
<feature type="transmembrane region" description="Helical" evidence="1">
    <location>
        <begin position="129"/>
        <end position="153"/>
    </location>
</feature>
<dbReference type="EMBL" id="CP022684">
    <property type="protein sequence ID" value="AUM10939.1"/>
    <property type="molecule type" value="Genomic_DNA"/>
</dbReference>
<feature type="transmembrane region" description="Helical" evidence="1">
    <location>
        <begin position="165"/>
        <end position="188"/>
    </location>
</feature>
<evidence type="ECO:0000256" key="1">
    <source>
        <dbReference type="SAM" id="Phobius"/>
    </source>
</evidence>
<sequence length="260" mass="28910">MSIKTKKGSTMDDTKEQKKESKELFAASRRLEWSAPFRWLKMGWQDYREAQSLSMAYGLFFAVAGLLLSSIVMRYSSTIFLFSMGVFFILLGPLLAFGLYDIPRQIEHGEKPTLKHSLWQIRNSAPNQWIFAVVVFVIALIWMRAATIIHVFYPEGAEPSLEELLTFFAVGSSVGAAFLGLVFGISAFSLPMMVDRKVDAISASLSSLSAVMNNMGVCALWAFIIFALVAVGFATAFLGLIVVLPLIGYATWHGYEDVME</sequence>
<feature type="transmembrane region" description="Helical" evidence="1">
    <location>
        <begin position="79"/>
        <end position="100"/>
    </location>
</feature>
<feature type="transmembrane region" description="Helical" evidence="1">
    <location>
        <begin position="219"/>
        <end position="252"/>
    </location>
</feature>
<keyword evidence="1" id="KW-0472">Membrane</keyword>
<gene>
    <name evidence="2" type="ORF">Kalk_00115</name>
</gene>
<name>A0A2K9LF02_9GAMM</name>
<proteinExistence type="predicted"/>
<accession>A0A2K9LF02</accession>
<feature type="transmembrane region" description="Helical" evidence="1">
    <location>
        <begin position="55"/>
        <end position="73"/>
    </location>
</feature>
<organism evidence="2 3">
    <name type="scientific">Ketobacter alkanivorans</name>
    <dbReference type="NCBI Taxonomy" id="1917421"/>
    <lineage>
        <taxon>Bacteria</taxon>
        <taxon>Pseudomonadati</taxon>
        <taxon>Pseudomonadota</taxon>
        <taxon>Gammaproteobacteria</taxon>
        <taxon>Pseudomonadales</taxon>
        <taxon>Ketobacteraceae</taxon>
        <taxon>Ketobacter</taxon>
    </lineage>
</organism>
<dbReference type="InterPro" id="IPR018692">
    <property type="entry name" value="DUF2189"/>
</dbReference>
<reference evidence="3" key="1">
    <citation type="submission" date="2017-08" db="EMBL/GenBank/DDBJ databases">
        <title>Direct submision.</title>
        <authorList>
            <person name="Kim S.-J."/>
            <person name="Rhee S.-K."/>
        </authorList>
    </citation>
    <scope>NUCLEOTIDE SEQUENCE [LARGE SCALE GENOMIC DNA]</scope>
    <source>
        <strain evidence="3">GI5</strain>
    </source>
</reference>
<evidence type="ECO:0008006" key="4">
    <source>
        <dbReference type="Google" id="ProtNLM"/>
    </source>
</evidence>
<dbReference type="Proteomes" id="UP000235116">
    <property type="component" value="Chromosome"/>
</dbReference>
<keyword evidence="3" id="KW-1185">Reference proteome</keyword>
<protein>
    <recommendedName>
        <fullName evidence="4">DUF2189 domain-containing protein</fullName>
    </recommendedName>
</protein>
<dbReference type="Pfam" id="PF09955">
    <property type="entry name" value="DUF2189"/>
    <property type="match status" value="1"/>
</dbReference>
<keyword evidence="1" id="KW-1133">Transmembrane helix</keyword>